<dbReference type="EMBL" id="JACEIK010001112">
    <property type="protein sequence ID" value="MCD7466127.1"/>
    <property type="molecule type" value="Genomic_DNA"/>
</dbReference>
<evidence type="ECO:0000313" key="2">
    <source>
        <dbReference type="EMBL" id="MCD7466127.1"/>
    </source>
</evidence>
<gene>
    <name evidence="2" type="ORF">HAX54_002533</name>
</gene>
<name>A0ABS8T6A9_DATST</name>
<protein>
    <submittedName>
        <fullName evidence="2">Uncharacterized protein</fullName>
    </submittedName>
</protein>
<accession>A0ABS8T6A9</accession>
<evidence type="ECO:0000256" key="1">
    <source>
        <dbReference type="SAM" id="MobiDB-lite"/>
    </source>
</evidence>
<dbReference type="Proteomes" id="UP000823775">
    <property type="component" value="Unassembled WGS sequence"/>
</dbReference>
<sequence>MEEGSSRRSKRPFVEDDDSNKAPEQKRVSQSRVPVRRNQITAELLDEENEGEIADISRAEVEYEENETFIDDGIAIEPFNRNKERRRLF</sequence>
<reference evidence="2 3" key="1">
    <citation type="journal article" date="2021" name="BMC Genomics">
        <title>Datura genome reveals duplications of psychoactive alkaloid biosynthetic genes and high mutation rate following tissue culture.</title>
        <authorList>
            <person name="Rajewski A."/>
            <person name="Carter-House D."/>
            <person name="Stajich J."/>
            <person name="Litt A."/>
        </authorList>
    </citation>
    <scope>NUCLEOTIDE SEQUENCE [LARGE SCALE GENOMIC DNA]</scope>
    <source>
        <strain evidence="2">AR-01</strain>
    </source>
</reference>
<feature type="region of interest" description="Disordered" evidence="1">
    <location>
        <begin position="1"/>
        <end position="41"/>
    </location>
</feature>
<keyword evidence="3" id="KW-1185">Reference proteome</keyword>
<organism evidence="2 3">
    <name type="scientific">Datura stramonium</name>
    <name type="common">Jimsonweed</name>
    <name type="synonym">Common thornapple</name>
    <dbReference type="NCBI Taxonomy" id="4076"/>
    <lineage>
        <taxon>Eukaryota</taxon>
        <taxon>Viridiplantae</taxon>
        <taxon>Streptophyta</taxon>
        <taxon>Embryophyta</taxon>
        <taxon>Tracheophyta</taxon>
        <taxon>Spermatophyta</taxon>
        <taxon>Magnoliopsida</taxon>
        <taxon>eudicotyledons</taxon>
        <taxon>Gunneridae</taxon>
        <taxon>Pentapetalae</taxon>
        <taxon>asterids</taxon>
        <taxon>lamiids</taxon>
        <taxon>Solanales</taxon>
        <taxon>Solanaceae</taxon>
        <taxon>Solanoideae</taxon>
        <taxon>Datureae</taxon>
        <taxon>Datura</taxon>
    </lineage>
</organism>
<evidence type="ECO:0000313" key="3">
    <source>
        <dbReference type="Proteomes" id="UP000823775"/>
    </source>
</evidence>
<comment type="caution">
    <text evidence="2">The sequence shown here is derived from an EMBL/GenBank/DDBJ whole genome shotgun (WGS) entry which is preliminary data.</text>
</comment>
<proteinExistence type="predicted"/>